<dbReference type="SUPFAM" id="SSF55073">
    <property type="entry name" value="Nucleotide cyclase"/>
    <property type="match status" value="1"/>
</dbReference>
<dbReference type="NCBIfam" id="TIGR00254">
    <property type="entry name" value="GGDEF"/>
    <property type="match status" value="1"/>
</dbReference>
<dbReference type="PANTHER" id="PTHR46663:SF2">
    <property type="entry name" value="GGDEF DOMAIN-CONTAINING PROTEIN"/>
    <property type="match status" value="1"/>
</dbReference>
<feature type="transmembrane region" description="Helical" evidence="1">
    <location>
        <begin position="34"/>
        <end position="53"/>
    </location>
</feature>
<accession>A0A0P0Z3G9</accession>
<dbReference type="Gene3D" id="3.30.70.270">
    <property type="match status" value="1"/>
</dbReference>
<name>A0A0P0Z3G9_9HYPH</name>
<reference evidence="3" key="1">
    <citation type="journal article" date="2015" name="Proc. Natl. Acad. Sci. U.S.A.">
        <title>Bacterial clade with the ribosomal RNA operon on a small plasmid rather than the chromosome.</title>
        <authorList>
            <person name="Anda M."/>
            <person name="Ohtsubo Y."/>
            <person name="Okubo T."/>
            <person name="Sugawara M."/>
            <person name="Nagata Y."/>
            <person name="Tsuda M."/>
            <person name="Minamisawa K."/>
            <person name="Mitsui H."/>
        </authorList>
    </citation>
    <scope>NUCLEOTIDE SEQUENCE</scope>
    <source>
        <strain evidence="3">JCM 14755</strain>
    </source>
</reference>
<dbReference type="Pfam" id="PF00990">
    <property type="entry name" value="GGDEF"/>
    <property type="match status" value="1"/>
</dbReference>
<evidence type="ECO:0000256" key="1">
    <source>
        <dbReference type="SAM" id="Phobius"/>
    </source>
</evidence>
<dbReference type="PANTHER" id="PTHR46663">
    <property type="entry name" value="DIGUANYLATE CYCLASE DGCT-RELATED"/>
    <property type="match status" value="1"/>
</dbReference>
<dbReference type="InterPro" id="IPR000160">
    <property type="entry name" value="GGDEF_dom"/>
</dbReference>
<feature type="transmembrane region" description="Helical" evidence="1">
    <location>
        <begin position="59"/>
        <end position="76"/>
    </location>
</feature>
<dbReference type="AlphaFoldDB" id="A0A0P0Z3G9"/>
<feature type="transmembrane region" description="Helical" evidence="1">
    <location>
        <begin position="146"/>
        <end position="176"/>
    </location>
</feature>
<feature type="domain" description="GGDEF" evidence="2">
    <location>
        <begin position="233"/>
        <end position="362"/>
    </location>
</feature>
<sequence>MSVCRRILSWFLKADDAAHDGITEDLLSSTASGVPVVAFGFVCLSLQVAVMAYRGVGPTIPLLILVSLVSTLRMLAMRRAERGMDSAAGVVATGIGWAAVGGLVSTLCVLSSDIVLSTVAALTVTGFAFTAAYNNAGIPRLARTQIMVVAVPFLVGCAMSATPSMSIMLLMGPIWLIGTLHLVGTAHRTLATQVTTRNNNHYLAHNDDLTGIANRPAILSRIDAIAAGGETEATPFVLYLDLDGFKGVNDTFGHVEGDHVLRTVARRFSAVVDRRGHIGRVGGDEFMVILPDPAEGEVERIIAELKSAARRPVSLKGNRQARIGVTIGSAPLGPGGADAAIALADARLYMGKRRVREGMSST</sequence>
<dbReference type="PROSITE" id="PS50887">
    <property type="entry name" value="GGDEF"/>
    <property type="match status" value="1"/>
</dbReference>
<feature type="transmembrane region" description="Helical" evidence="1">
    <location>
        <begin position="88"/>
        <end position="108"/>
    </location>
</feature>
<evidence type="ECO:0000313" key="3">
    <source>
        <dbReference type="EMBL" id="BAT28655.1"/>
    </source>
</evidence>
<keyword evidence="1" id="KW-0472">Membrane</keyword>
<evidence type="ECO:0000259" key="2">
    <source>
        <dbReference type="PROSITE" id="PS50887"/>
    </source>
</evidence>
<dbReference type="CDD" id="cd01949">
    <property type="entry name" value="GGDEF"/>
    <property type="match status" value="1"/>
</dbReference>
<dbReference type="InterPro" id="IPR043128">
    <property type="entry name" value="Rev_trsase/Diguanyl_cyclase"/>
</dbReference>
<dbReference type="EMBL" id="LC066377">
    <property type="protein sequence ID" value="BAT28655.1"/>
    <property type="molecule type" value="Genomic_DNA"/>
</dbReference>
<keyword evidence="1" id="KW-1133">Transmembrane helix</keyword>
<dbReference type="InterPro" id="IPR029787">
    <property type="entry name" value="Nucleotide_cyclase"/>
</dbReference>
<dbReference type="RefSeq" id="WP_062225795.1">
    <property type="nucleotide sequence ID" value="NZ_BBWR01000002.1"/>
</dbReference>
<feature type="transmembrane region" description="Helical" evidence="1">
    <location>
        <begin position="114"/>
        <end position="134"/>
    </location>
</feature>
<proteinExistence type="predicted"/>
<dbReference type="SMART" id="SM00267">
    <property type="entry name" value="GGDEF"/>
    <property type="match status" value="1"/>
</dbReference>
<dbReference type="InterPro" id="IPR052163">
    <property type="entry name" value="DGC-Regulatory_Protein"/>
</dbReference>
<organism evidence="3">
    <name type="scientific">Aureimonas frigidaquae</name>
    <dbReference type="NCBI Taxonomy" id="424757"/>
    <lineage>
        <taxon>Bacteria</taxon>
        <taxon>Pseudomonadati</taxon>
        <taxon>Pseudomonadota</taxon>
        <taxon>Alphaproteobacteria</taxon>
        <taxon>Hyphomicrobiales</taxon>
        <taxon>Aurantimonadaceae</taxon>
        <taxon>Aureimonas</taxon>
    </lineage>
</organism>
<keyword evidence="1" id="KW-0812">Transmembrane</keyword>
<protein>
    <submittedName>
        <fullName evidence="3">Diguanylate cyclase</fullName>
    </submittedName>
</protein>